<sequence>MATTADVSCELQRPTPSPNPPPLNPRPGNSSNPVQRTSADASSNAPSDPCDPFKDSHRRGRVWRGSEDRRPLIRGATGPAGRGESLQLLRTWTLPRADCARQREYLYLEFYREFAIPTGKKFPLCSPRHGLSRN</sequence>
<dbReference type="EMBL" id="OW152828">
    <property type="protein sequence ID" value="CAH2045022.1"/>
    <property type="molecule type" value="Genomic_DNA"/>
</dbReference>
<evidence type="ECO:0000313" key="3">
    <source>
        <dbReference type="Proteomes" id="UP000837857"/>
    </source>
</evidence>
<feature type="compositionally biased region" description="Pro residues" evidence="1">
    <location>
        <begin position="15"/>
        <end position="25"/>
    </location>
</feature>
<accession>A0ABN8HZX3</accession>
<evidence type="ECO:0000256" key="1">
    <source>
        <dbReference type="SAM" id="MobiDB-lite"/>
    </source>
</evidence>
<protein>
    <submittedName>
        <fullName evidence="2">Uncharacterized protein</fullName>
    </submittedName>
</protein>
<feature type="compositionally biased region" description="Low complexity" evidence="1">
    <location>
        <begin position="26"/>
        <end position="50"/>
    </location>
</feature>
<organism evidence="2 3">
    <name type="scientific">Iphiclides podalirius</name>
    <name type="common">scarce swallowtail</name>
    <dbReference type="NCBI Taxonomy" id="110791"/>
    <lineage>
        <taxon>Eukaryota</taxon>
        <taxon>Metazoa</taxon>
        <taxon>Ecdysozoa</taxon>
        <taxon>Arthropoda</taxon>
        <taxon>Hexapoda</taxon>
        <taxon>Insecta</taxon>
        <taxon>Pterygota</taxon>
        <taxon>Neoptera</taxon>
        <taxon>Endopterygota</taxon>
        <taxon>Lepidoptera</taxon>
        <taxon>Glossata</taxon>
        <taxon>Ditrysia</taxon>
        <taxon>Papilionoidea</taxon>
        <taxon>Papilionidae</taxon>
        <taxon>Papilioninae</taxon>
        <taxon>Iphiclides</taxon>
    </lineage>
</organism>
<name>A0ABN8HZX3_9NEOP</name>
<gene>
    <name evidence="2" type="ORF">IPOD504_LOCUS4898</name>
</gene>
<evidence type="ECO:0000313" key="2">
    <source>
        <dbReference type="EMBL" id="CAH2045022.1"/>
    </source>
</evidence>
<dbReference type="Proteomes" id="UP000837857">
    <property type="component" value="Chromosome 16"/>
</dbReference>
<feature type="non-terminal residue" evidence="2">
    <location>
        <position position="1"/>
    </location>
</feature>
<keyword evidence="3" id="KW-1185">Reference proteome</keyword>
<proteinExistence type="predicted"/>
<feature type="region of interest" description="Disordered" evidence="1">
    <location>
        <begin position="1"/>
        <end position="84"/>
    </location>
</feature>
<reference evidence="2" key="1">
    <citation type="submission" date="2022-03" db="EMBL/GenBank/DDBJ databases">
        <authorList>
            <person name="Martin H S."/>
        </authorList>
    </citation>
    <scope>NUCLEOTIDE SEQUENCE</scope>
</reference>